<dbReference type="InterPro" id="IPR003594">
    <property type="entry name" value="HATPase_dom"/>
</dbReference>
<dbReference type="RefSeq" id="WP_413778351.1">
    <property type="nucleotide sequence ID" value="NZ_JAUOZS010000001.1"/>
</dbReference>
<evidence type="ECO:0000256" key="7">
    <source>
        <dbReference type="ARBA" id="ARBA00023012"/>
    </source>
</evidence>
<dbReference type="GO" id="GO:0016301">
    <property type="term" value="F:kinase activity"/>
    <property type="evidence" value="ECO:0007669"/>
    <property type="project" value="UniProtKB-KW"/>
</dbReference>
<name>A0ABU3NSI7_9FIRM</name>
<dbReference type="PROSITE" id="PS50109">
    <property type="entry name" value="HIS_KIN"/>
    <property type="match status" value="1"/>
</dbReference>
<dbReference type="Proteomes" id="UP001254848">
    <property type="component" value="Unassembled WGS sequence"/>
</dbReference>
<dbReference type="PANTHER" id="PTHR43047">
    <property type="entry name" value="TWO-COMPONENT HISTIDINE PROTEIN KINASE"/>
    <property type="match status" value="1"/>
</dbReference>
<dbReference type="SUPFAM" id="SSF47384">
    <property type="entry name" value="Homodimeric domain of signal transducing histidine kinase"/>
    <property type="match status" value="1"/>
</dbReference>
<accession>A0ABU3NSI7</accession>
<dbReference type="InterPro" id="IPR003661">
    <property type="entry name" value="HisK_dim/P_dom"/>
</dbReference>
<dbReference type="PROSITE" id="PS50885">
    <property type="entry name" value="HAMP"/>
    <property type="match status" value="1"/>
</dbReference>
<dbReference type="SUPFAM" id="SSF55874">
    <property type="entry name" value="ATPase domain of HSP90 chaperone/DNA topoisomerase II/histidine kinase"/>
    <property type="match status" value="1"/>
</dbReference>
<organism evidence="11 12">
    <name type="scientific">Anaeroselena agilis</name>
    <dbReference type="NCBI Taxonomy" id="3063788"/>
    <lineage>
        <taxon>Bacteria</taxon>
        <taxon>Bacillati</taxon>
        <taxon>Bacillota</taxon>
        <taxon>Negativicutes</taxon>
        <taxon>Acetonemataceae</taxon>
        <taxon>Anaeroselena</taxon>
    </lineage>
</organism>
<dbReference type="SMART" id="SM00388">
    <property type="entry name" value="HisKA"/>
    <property type="match status" value="1"/>
</dbReference>
<comment type="catalytic activity">
    <reaction evidence="1">
        <text>ATP + protein L-histidine = ADP + protein N-phospho-L-histidine.</text>
        <dbReference type="EC" id="2.7.13.3"/>
    </reaction>
</comment>
<keyword evidence="8" id="KW-1133">Transmembrane helix</keyword>
<evidence type="ECO:0000256" key="6">
    <source>
        <dbReference type="ARBA" id="ARBA00022777"/>
    </source>
</evidence>
<evidence type="ECO:0000259" key="10">
    <source>
        <dbReference type="PROSITE" id="PS50885"/>
    </source>
</evidence>
<evidence type="ECO:0000256" key="8">
    <source>
        <dbReference type="SAM" id="Phobius"/>
    </source>
</evidence>
<dbReference type="EC" id="2.7.13.3" evidence="3"/>
<dbReference type="InterPro" id="IPR003660">
    <property type="entry name" value="HAMP_dom"/>
</dbReference>
<keyword evidence="8" id="KW-0472">Membrane</keyword>
<dbReference type="Gene3D" id="3.30.565.10">
    <property type="entry name" value="Histidine kinase-like ATPase, C-terminal domain"/>
    <property type="match status" value="1"/>
</dbReference>
<dbReference type="Gene3D" id="6.10.340.10">
    <property type="match status" value="1"/>
</dbReference>
<feature type="domain" description="HAMP" evidence="10">
    <location>
        <begin position="81"/>
        <end position="133"/>
    </location>
</feature>
<comment type="subcellular location">
    <subcellularLocation>
        <location evidence="2">Membrane</location>
    </subcellularLocation>
</comment>
<dbReference type="InterPro" id="IPR036097">
    <property type="entry name" value="HisK_dim/P_sf"/>
</dbReference>
<keyword evidence="8" id="KW-0812">Transmembrane</keyword>
<evidence type="ECO:0000256" key="2">
    <source>
        <dbReference type="ARBA" id="ARBA00004370"/>
    </source>
</evidence>
<evidence type="ECO:0000256" key="4">
    <source>
        <dbReference type="ARBA" id="ARBA00022553"/>
    </source>
</evidence>
<dbReference type="SMART" id="SM00387">
    <property type="entry name" value="HATPase_c"/>
    <property type="match status" value="1"/>
</dbReference>
<dbReference type="PANTHER" id="PTHR43047:SF72">
    <property type="entry name" value="OSMOSENSING HISTIDINE PROTEIN KINASE SLN1"/>
    <property type="match status" value="1"/>
</dbReference>
<keyword evidence="12" id="KW-1185">Reference proteome</keyword>
<evidence type="ECO:0000256" key="5">
    <source>
        <dbReference type="ARBA" id="ARBA00022679"/>
    </source>
</evidence>
<feature type="domain" description="Histidine kinase" evidence="9">
    <location>
        <begin position="141"/>
        <end position="360"/>
    </location>
</feature>
<dbReference type="Pfam" id="PF00512">
    <property type="entry name" value="HisKA"/>
    <property type="match status" value="1"/>
</dbReference>
<keyword evidence="6 11" id="KW-0418">Kinase</keyword>
<dbReference type="Pfam" id="PF02518">
    <property type="entry name" value="HATPase_c"/>
    <property type="match status" value="1"/>
</dbReference>
<dbReference type="EMBL" id="JAUOZS010000001">
    <property type="protein sequence ID" value="MDT8899784.1"/>
    <property type="molecule type" value="Genomic_DNA"/>
</dbReference>
<sequence>MLRAMHTMTIINTIRLILGILFAIAVASSFLLFFDNMIDVLRGISWLQGLAGLQDFLNYVYCVTGFVLLVIAVLTGRQIERRIGVALEEFAGLIEAMRAGDYRKTTTLSLDDELGFVIYSLNRLAADLEKANVRRRKMLAGIAHELNTPLTTLRGNLEAVLEGMFSPDEHRLRLLLEETVYLQRLIGDLRELSLAEAGELPLGKVRVKVPAAINHVLAMLEPLLGEKETRVTASYEEDLPDVLADQDRLYQIIYNLVVNALQFGGRPGLVGISARRVSDGRRDLVEIAVSDNGIGISEADLPLIFDQFYRVDESRSRKTGGSGIGLAIVKQLAEAHGGYVRVSSRLGEGSVFHVGLPLFPGGMQQGGGDDGRPAG</sequence>
<evidence type="ECO:0000256" key="3">
    <source>
        <dbReference type="ARBA" id="ARBA00012438"/>
    </source>
</evidence>
<keyword evidence="4" id="KW-0597">Phosphoprotein</keyword>
<keyword evidence="7" id="KW-0902">Two-component regulatory system</keyword>
<dbReference type="CDD" id="cd00082">
    <property type="entry name" value="HisKA"/>
    <property type="match status" value="1"/>
</dbReference>
<gene>
    <name evidence="11" type="ORF">Q4T40_00790</name>
</gene>
<comment type="caution">
    <text evidence="11">The sequence shown here is derived from an EMBL/GenBank/DDBJ whole genome shotgun (WGS) entry which is preliminary data.</text>
</comment>
<keyword evidence="5" id="KW-0808">Transferase</keyword>
<evidence type="ECO:0000256" key="1">
    <source>
        <dbReference type="ARBA" id="ARBA00000085"/>
    </source>
</evidence>
<dbReference type="PRINTS" id="PR00344">
    <property type="entry name" value="BCTRLSENSOR"/>
</dbReference>
<reference evidence="11 12" key="1">
    <citation type="submission" date="2023-07" db="EMBL/GenBank/DDBJ databases">
        <title>The novel representative of Negativicutes class, Anaeroselena agilis gen. nov. sp. nov.</title>
        <authorList>
            <person name="Prokofeva M.I."/>
            <person name="Elcheninov A.G."/>
            <person name="Klyukina A."/>
            <person name="Kublanov I.V."/>
            <person name="Frolov E.N."/>
            <person name="Podosokorskaya O.A."/>
        </authorList>
    </citation>
    <scope>NUCLEOTIDE SEQUENCE [LARGE SCALE GENOMIC DNA]</scope>
    <source>
        <strain evidence="11 12">4137-cl</strain>
    </source>
</reference>
<dbReference type="InterPro" id="IPR036890">
    <property type="entry name" value="HATPase_C_sf"/>
</dbReference>
<protein>
    <recommendedName>
        <fullName evidence="3">histidine kinase</fullName>
        <ecNumber evidence="3">2.7.13.3</ecNumber>
    </recommendedName>
</protein>
<dbReference type="InterPro" id="IPR005467">
    <property type="entry name" value="His_kinase_dom"/>
</dbReference>
<dbReference type="Gene3D" id="1.10.287.130">
    <property type="match status" value="1"/>
</dbReference>
<evidence type="ECO:0000313" key="12">
    <source>
        <dbReference type="Proteomes" id="UP001254848"/>
    </source>
</evidence>
<proteinExistence type="predicted"/>
<dbReference type="InterPro" id="IPR004358">
    <property type="entry name" value="Sig_transdc_His_kin-like_C"/>
</dbReference>
<evidence type="ECO:0000259" key="9">
    <source>
        <dbReference type="PROSITE" id="PS50109"/>
    </source>
</evidence>
<feature type="transmembrane region" description="Helical" evidence="8">
    <location>
        <begin position="56"/>
        <end position="74"/>
    </location>
</feature>
<evidence type="ECO:0000313" key="11">
    <source>
        <dbReference type="EMBL" id="MDT8899784.1"/>
    </source>
</evidence>
<feature type="transmembrane region" description="Helical" evidence="8">
    <location>
        <begin position="12"/>
        <end position="34"/>
    </location>
</feature>